<protein>
    <submittedName>
        <fullName evidence="2">Histidine phosphatase family protein</fullName>
        <ecNumber evidence="2">3.1.3.-</ecNumber>
    </submittedName>
</protein>
<comment type="caution">
    <text evidence="2">The sequence shown here is derived from an EMBL/GenBank/DDBJ whole genome shotgun (WGS) entry which is preliminary data.</text>
</comment>
<dbReference type="Pfam" id="PF00300">
    <property type="entry name" value="His_Phos_1"/>
    <property type="match status" value="2"/>
</dbReference>
<evidence type="ECO:0000256" key="1">
    <source>
        <dbReference type="ARBA" id="ARBA00022801"/>
    </source>
</evidence>
<dbReference type="GO" id="GO:0016787">
    <property type="term" value="F:hydrolase activity"/>
    <property type="evidence" value="ECO:0007669"/>
    <property type="project" value="UniProtKB-KW"/>
</dbReference>
<dbReference type="CDD" id="cd07067">
    <property type="entry name" value="HP_PGM_like"/>
    <property type="match status" value="1"/>
</dbReference>
<dbReference type="InterPro" id="IPR029033">
    <property type="entry name" value="His_PPase_superfam"/>
</dbReference>
<evidence type="ECO:0000313" key="3">
    <source>
        <dbReference type="Proteomes" id="UP001565236"/>
    </source>
</evidence>
<evidence type="ECO:0000313" key="2">
    <source>
        <dbReference type="EMBL" id="MEY8662551.1"/>
    </source>
</evidence>
<sequence length="223" mass="25223">MAYSIYLVRHGQTYLNRYNKIQGWSDSPLTPKGVKDGHDAGKRLAQLAFTHAFHSDTTRAARTCRYILAENKTAAATLAPKALAEFREQNFGYFEGSDTSQAWLMIGADHGCKTFNELITKYSLAKARDFTKAADPFHDAEDNAEYWTRLKHGFEYLHELARPDDKILLVAHATMIRSITQHFAPEIDVTVGPKNGSVTRLDVSSEGQIKIAYYNHYLPDETY</sequence>
<dbReference type="InterPro" id="IPR051695">
    <property type="entry name" value="Phosphoglycerate_Mutase"/>
</dbReference>
<accession>A0ABV4DT31</accession>
<dbReference type="Gene3D" id="3.40.50.1240">
    <property type="entry name" value="Phosphoglycerate mutase-like"/>
    <property type="match status" value="1"/>
</dbReference>
<dbReference type="EMBL" id="JBCLUF010000021">
    <property type="protein sequence ID" value="MEY8662551.1"/>
    <property type="molecule type" value="Genomic_DNA"/>
</dbReference>
<gene>
    <name evidence="2" type="ORF">AALT52_06590</name>
</gene>
<name>A0ABV4DT31_9LACO</name>
<dbReference type="InterPro" id="IPR013078">
    <property type="entry name" value="His_Pase_superF_clade-1"/>
</dbReference>
<reference evidence="2 3" key="1">
    <citation type="submission" date="2024-03" db="EMBL/GenBank/DDBJ databases">
        <title>Mouse gut bacterial collection (mGBC) of GemPharmatech.</title>
        <authorList>
            <person name="He Y."/>
            <person name="Dong L."/>
            <person name="Wu D."/>
            <person name="Gao X."/>
            <person name="Lin Z."/>
        </authorList>
    </citation>
    <scope>NUCLEOTIDE SEQUENCE [LARGE SCALE GENOMIC DNA]</scope>
    <source>
        <strain evidence="2 3">15-30</strain>
    </source>
</reference>
<dbReference type="PANTHER" id="PTHR46517">
    <property type="entry name" value="FRUCTOSE-2,6-BISPHOSPHATASE TIGAR"/>
    <property type="match status" value="1"/>
</dbReference>
<dbReference type="SUPFAM" id="SSF53254">
    <property type="entry name" value="Phosphoglycerate mutase-like"/>
    <property type="match status" value="1"/>
</dbReference>
<dbReference type="PANTHER" id="PTHR46517:SF1">
    <property type="entry name" value="FRUCTOSE-2,6-BISPHOSPHATASE TIGAR"/>
    <property type="match status" value="1"/>
</dbReference>
<dbReference type="SMART" id="SM00855">
    <property type="entry name" value="PGAM"/>
    <property type="match status" value="1"/>
</dbReference>
<organism evidence="2 3">
    <name type="scientific">Ligilactobacillus faecis</name>
    <dbReference type="NCBI Taxonomy" id="762833"/>
    <lineage>
        <taxon>Bacteria</taxon>
        <taxon>Bacillati</taxon>
        <taxon>Bacillota</taxon>
        <taxon>Bacilli</taxon>
        <taxon>Lactobacillales</taxon>
        <taxon>Lactobacillaceae</taxon>
        <taxon>Ligilactobacillus</taxon>
    </lineage>
</organism>
<dbReference type="Proteomes" id="UP001565236">
    <property type="component" value="Unassembled WGS sequence"/>
</dbReference>
<proteinExistence type="predicted"/>
<dbReference type="EC" id="3.1.3.-" evidence="2"/>
<keyword evidence="1 2" id="KW-0378">Hydrolase</keyword>
<keyword evidence="3" id="KW-1185">Reference proteome</keyword>
<dbReference type="RefSeq" id="WP_280607035.1">
    <property type="nucleotide sequence ID" value="NZ_CP123639.1"/>
</dbReference>